<dbReference type="PROSITE" id="PS51257">
    <property type="entry name" value="PROKAR_LIPOPROTEIN"/>
    <property type="match status" value="1"/>
</dbReference>
<feature type="compositionally biased region" description="Low complexity" evidence="1">
    <location>
        <begin position="27"/>
        <end position="37"/>
    </location>
</feature>
<comment type="caution">
    <text evidence="2">The sequence shown here is derived from an EMBL/GenBank/DDBJ whole genome shotgun (WGS) entry which is preliminary data.</text>
</comment>
<evidence type="ECO:0008006" key="4">
    <source>
        <dbReference type="Google" id="ProtNLM"/>
    </source>
</evidence>
<feature type="compositionally biased region" description="Polar residues" evidence="1">
    <location>
        <begin position="38"/>
        <end position="53"/>
    </location>
</feature>
<organism evidence="2 3">
    <name type="scientific">Enterovibrio coralii</name>
    <dbReference type="NCBI Taxonomy" id="294935"/>
    <lineage>
        <taxon>Bacteria</taxon>
        <taxon>Pseudomonadati</taxon>
        <taxon>Pseudomonadota</taxon>
        <taxon>Gammaproteobacteria</taxon>
        <taxon>Vibrionales</taxon>
        <taxon>Vibrionaceae</taxon>
        <taxon>Enterovibrio</taxon>
    </lineage>
</organism>
<accession>A0A135IDE0</accession>
<reference evidence="2 3" key="1">
    <citation type="submission" date="2015-11" db="EMBL/GenBank/DDBJ databases">
        <title>Genomic Taxonomy of the Vibrionaceae.</title>
        <authorList>
            <person name="Gomez-Gil B."/>
            <person name="Enciso-Ibarra J."/>
        </authorList>
    </citation>
    <scope>NUCLEOTIDE SEQUENCE [LARGE SCALE GENOMIC DNA]</scope>
    <source>
        <strain evidence="2 3">CAIM 912</strain>
    </source>
</reference>
<feature type="region of interest" description="Disordered" evidence="1">
    <location>
        <begin position="27"/>
        <end position="53"/>
    </location>
</feature>
<evidence type="ECO:0000313" key="2">
    <source>
        <dbReference type="EMBL" id="KXF83472.1"/>
    </source>
</evidence>
<dbReference type="AlphaFoldDB" id="A0A135IDE0"/>
<name>A0A135IDE0_9GAMM</name>
<keyword evidence="3" id="KW-1185">Reference proteome</keyword>
<dbReference type="EMBL" id="LNTY01000006">
    <property type="protein sequence ID" value="KXF83472.1"/>
    <property type="molecule type" value="Genomic_DNA"/>
</dbReference>
<proteinExistence type="predicted"/>
<dbReference type="Proteomes" id="UP000070529">
    <property type="component" value="Unassembled WGS sequence"/>
</dbReference>
<dbReference type="OrthoDB" id="6215769at2"/>
<evidence type="ECO:0000313" key="3">
    <source>
        <dbReference type="Proteomes" id="UP000070529"/>
    </source>
</evidence>
<sequence>MFKQISIVTLIALLTACGGGDGDGAVSTGTGSSTGTSNAPQDESTGTSSNSATMLVDTSGGEAVIPPTVTSSATSMSSMSVPSSFSYNPNVSQSFVVDVSGYAASNATITLYRAFTENNNGTYSADYNSSIATALLINGQGTIDIVNTTSQYYLLAEVWFDDGTSPIQKRIPNTDTSWIW</sequence>
<protein>
    <recommendedName>
        <fullName evidence="4">Lipoprotein</fullName>
    </recommendedName>
</protein>
<gene>
    <name evidence="2" type="ORF">ATN88_07035</name>
</gene>
<evidence type="ECO:0000256" key="1">
    <source>
        <dbReference type="SAM" id="MobiDB-lite"/>
    </source>
</evidence>
<dbReference type="STRING" id="294935.ATN88_07035"/>